<dbReference type="Gene3D" id="2.80.10.50">
    <property type="match status" value="1"/>
</dbReference>
<protein>
    <submittedName>
        <fullName evidence="3">Glucosylceramidase</fullName>
    </submittedName>
</protein>
<name>A0A1G9UP61_9ACTN</name>
<organism evidence="3 4">
    <name type="scientific">Nonomuraea jiangxiensis</name>
    <dbReference type="NCBI Taxonomy" id="633440"/>
    <lineage>
        <taxon>Bacteria</taxon>
        <taxon>Bacillati</taxon>
        <taxon>Actinomycetota</taxon>
        <taxon>Actinomycetes</taxon>
        <taxon>Streptosporangiales</taxon>
        <taxon>Streptosporangiaceae</taxon>
        <taxon>Nonomuraea</taxon>
    </lineage>
</organism>
<dbReference type="PROSITE" id="PS50231">
    <property type="entry name" value="RICIN_B_LECTIN"/>
    <property type="match status" value="1"/>
</dbReference>
<dbReference type="SUPFAM" id="SSF50370">
    <property type="entry name" value="Ricin B-like lectins"/>
    <property type="match status" value="1"/>
</dbReference>
<dbReference type="InterPro" id="IPR035992">
    <property type="entry name" value="Ricin_B-like_lectins"/>
</dbReference>
<gene>
    <name evidence="3" type="ORF">SAMN05421869_14939</name>
</gene>
<keyword evidence="1" id="KW-0732">Signal</keyword>
<dbReference type="InterPro" id="IPR000772">
    <property type="entry name" value="Ricin_B_lectin"/>
</dbReference>
<proteinExistence type="predicted"/>
<reference evidence="3 4" key="1">
    <citation type="submission" date="2016-10" db="EMBL/GenBank/DDBJ databases">
        <authorList>
            <person name="de Groot N.N."/>
        </authorList>
    </citation>
    <scope>NUCLEOTIDE SEQUENCE [LARGE SCALE GENOMIC DNA]</scope>
    <source>
        <strain evidence="3 4">CGMCC 4.6533</strain>
    </source>
</reference>
<dbReference type="SMART" id="SM00458">
    <property type="entry name" value="RICIN"/>
    <property type="match status" value="1"/>
</dbReference>
<dbReference type="AlphaFoldDB" id="A0A1G9UP61"/>
<evidence type="ECO:0000313" key="3">
    <source>
        <dbReference type="EMBL" id="SDM61742.1"/>
    </source>
</evidence>
<dbReference type="Proteomes" id="UP000199202">
    <property type="component" value="Unassembled WGS sequence"/>
</dbReference>
<accession>A0A1G9UP61</accession>
<dbReference type="Pfam" id="PF00652">
    <property type="entry name" value="Ricin_B_lectin"/>
    <property type="match status" value="1"/>
</dbReference>
<evidence type="ECO:0000259" key="2">
    <source>
        <dbReference type="SMART" id="SM00458"/>
    </source>
</evidence>
<dbReference type="STRING" id="633440.SAMN05421869_14939"/>
<feature type="chain" id="PRO_5011759018" evidence="1">
    <location>
        <begin position="30"/>
        <end position="166"/>
    </location>
</feature>
<evidence type="ECO:0000256" key="1">
    <source>
        <dbReference type="SAM" id="SignalP"/>
    </source>
</evidence>
<feature type="signal peptide" evidence="1">
    <location>
        <begin position="1"/>
        <end position="29"/>
    </location>
</feature>
<dbReference type="EMBL" id="FNDJ01000049">
    <property type="protein sequence ID" value="SDM61742.1"/>
    <property type="molecule type" value="Genomic_DNA"/>
</dbReference>
<sequence>MGRNRLLKGVVGAAVMAFGLTAMPSAASAAAGDRIKIIEFNLCLDVKEFSTKDGARVQLWSCNGNANQRWRMYKDGTIRSALNGKCLDVREFNAKNGAIVQMWSCSGASNQQWYWSNSKYTRAGYRMLRSRLNNFCLDATGKQHKLGTPLQMWSCSSAWNQAFRWI</sequence>
<evidence type="ECO:0000313" key="4">
    <source>
        <dbReference type="Proteomes" id="UP000199202"/>
    </source>
</evidence>
<feature type="domain" description="Ricin B lectin" evidence="2">
    <location>
        <begin position="32"/>
        <end position="166"/>
    </location>
</feature>
<keyword evidence="4" id="KW-1185">Reference proteome</keyword>
<dbReference type="CDD" id="cd00161">
    <property type="entry name" value="beta-trefoil_Ricin-like"/>
    <property type="match status" value="1"/>
</dbReference>